<dbReference type="EMBL" id="AGBW02009574">
    <property type="protein sequence ID" value="OWR50398.1"/>
    <property type="molecule type" value="Genomic_DNA"/>
</dbReference>
<organism evidence="2 3">
    <name type="scientific">Danaus plexippus plexippus</name>
    <dbReference type="NCBI Taxonomy" id="278856"/>
    <lineage>
        <taxon>Eukaryota</taxon>
        <taxon>Metazoa</taxon>
        <taxon>Ecdysozoa</taxon>
        <taxon>Arthropoda</taxon>
        <taxon>Hexapoda</taxon>
        <taxon>Insecta</taxon>
        <taxon>Pterygota</taxon>
        <taxon>Neoptera</taxon>
        <taxon>Endopterygota</taxon>
        <taxon>Lepidoptera</taxon>
        <taxon>Glossata</taxon>
        <taxon>Ditrysia</taxon>
        <taxon>Papilionoidea</taxon>
        <taxon>Nymphalidae</taxon>
        <taxon>Danainae</taxon>
        <taxon>Danaini</taxon>
        <taxon>Danaina</taxon>
        <taxon>Danaus</taxon>
        <taxon>Danaus</taxon>
    </lineage>
</organism>
<dbReference type="Proteomes" id="UP000007151">
    <property type="component" value="Unassembled WGS sequence"/>
</dbReference>
<dbReference type="AlphaFoldDB" id="A0A212F9J0"/>
<dbReference type="KEGG" id="dpl:KGM_214390"/>
<keyword evidence="1" id="KW-0732">Signal</keyword>
<protein>
    <submittedName>
        <fullName evidence="2">Seminal fluid protein HACP013</fullName>
    </submittedName>
</protein>
<reference evidence="2 3" key="1">
    <citation type="journal article" date="2011" name="Cell">
        <title>The monarch butterfly genome yields insights into long-distance migration.</title>
        <authorList>
            <person name="Zhan S."/>
            <person name="Merlin C."/>
            <person name="Boore J.L."/>
            <person name="Reppert S.M."/>
        </authorList>
    </citation>
    <scope>NUCLEOTIDE SEQUENCE [LARGE SCALE GENOMIC DNA]</scope>
    <source>
        <strain evidence="2">F-2</strain>
    </source>
</reference>
<keyword evidence="3" id="KW-1185">Reference proteome</keyword>
<accession>A0A212F9J0</accession>
<name>A0A212F9J0_DANPL</name>
<feature type="chain" id="PRO_5012194294" evidence="1">
    <location>
        <begin position="20"/>
        <end position="117"/>
    </location>
</feature>
<gene>
    <name evidence="2" type="ORF">KGM_214390</name>
</gene>
<sequence length="117" mass="13798">MIFVLRIVILIYLVVQVTCNDLDQKNSRLQKNGTKTKALYINNWKQYKLPEPIDEKILKKILYKISLFRSLKYCPFEGDDACLKKGVNAVVNKIIKQIVEEQDHEPLRVRYQYILAL</sequence>
<dbReference type="InParanoid" id="A0A212F9J0"/>
<feature type="signal peptide" evidence="1">
    <location>
        <begin position="1"/>
        <end position="19"/>
    </location>
</feature>
<evidence type="ECO:0000256" key="1">
    <source>
        <dbReference type="SAM" id="SignalP"/>
    </source>
</evidence>
<comment type="caution">
    <text evidence="2">The sequence shown here is derived from an EMBL/GenBank/DDBJ whole genome shotgun (WGS) entry which is preliminary data.</text>
</comment>
<evidence type="ECO:0000313" key="3">
    <source>
        <dbReference type="Proteomes" id="UP000007151"/>
    </source>
</evidence>
<evidence type="ECO:0000313" key="2">
    <source>
        <dbReference type="EMBL" id="OWR50398.1"/>
    </source>
</evidence>
<proteinExistence type="predicted"/>